<keyword evidence="6 7" id="KW-0408">Iron</keyword>
<feature type="transmembrane region" description="Helical" evidence="7">
    <location>
        <begin position="104"/>
        <end position="126"/>
    </location>
</feature>
<dbReference type="GO" id="GO:0046872">
    <property type="term" value="F:metal ion binding"/>
    <property type="evidence" value="ECO:0007669"/>
    <property type="project" value="UniProtKB-KW"/>
</dbReference>
<keyword evidence="7" id="KW-0472">Membrane</keyword>
<dbReference type="EMBL" id="FTMP01000004">
    <property type="protein sequence ID" value="SIQ44319.1"/>
    <property type="molecule type" value="Genomic_DNA"/>
</dbReference>
<dbReference type="FunFam" id="1.10.8.640:FF:000001">
    <property type="entry name" value="Cytochrome c-type biogenesis protein"/>
    <property type="match status" value="1"/>
</dbReference>
<evidence type="ECO:0000256" key="4">
    <source>
        <dbReference type="ARBA" id="ARBA00022729"/>
    </source>
</evidence>
<sequence length="160" mass="18449">MKRLLIACLLGLSLVGVARAAIDTYEFRDEVERERFRSLTEELRCPKCQNQNIADSNAPIATDLRREIYRMLDDGRSDKEIVDFLVMRYGDFVMYKPPLDSRTWLLWYGPFGLLGLGAIVLCVLVLRRRKVEKAPAQVALSKAERERLDALLTENRDTQD</sequence>
<evidence type="ECO:0000256" key="6">
    <source>
        <dbReference type="ARBA" id="ARBA00023004"/>
    </source>
</evidence>
<keyword evidence="4 7" id="KW-0732">Signal</keyword>
<evidence type="ECO:0000256" key="2">
    <source>
        <dbReference type="ARBA" id="ARBA00022617"/>
    </source>
</evidence>
<comment type="function">
    <text evidence="7">Possible subunit of a heme lyase.</text>
</comment>
<keyword evidence="7" id="KW-0812">Transmembrane</keyword>
<dbReference type="PANTHER" id="PTHR47870:SF1">
    <property type="entry name" value="CYTOCHROME C-TYPE BIOGENESIS PROTEIN CCMH"/>
    <property type="match status" value="1"/>
</dbReference>
<evidence type="ECO:0000313" key="10">
    <source>
        <dbReference type="Proteomes" id="UP000185841"/>
    </source>
</evidence>
<feature type="signal peptide" evidence="7">
    <location>
        <begin position="1"/>
        <end position="20"/>
    </location>
</feature>
<dbReference type="AlphaFoldDB" id="A0A1N6ST88"/>
<evidence type="ECO:0000313" key="9">
    <source>
        <dbReference type="EMBL" id="SIQ44319.1"/>
    </source>
</evidence>
<evidence type="ECO:0000256" key="7">
    <source>
        <dbReference type="RuleBase" id="RU364112"/>
    </source>
</evidence>
<keyword evidence="7" id="KW-1133">Transmembrane helix</keyword>
<name>A0A1N6ST88_AQUAC</name>
<evidence type="ECO:0000256" key="3">
    <source>
        <dbReference type="ARBA" id="ARBA00022723"/>
    </source>
</evidence>
<dbReference type="InterPro" id="IPR051263">
    <property type="entry name" value="C-type_cytochrome_biogenesis"/>
</dbReference>
<evidence type="ECO:0000259" key="8">
    <source>
        <dbReference type="Pfam" id="PF03918"/>
    </source>
</evidence>
<dbReference type="InterPro" id="IPR005616">
    <property type="entry name" value="CcmH/CycL/Ccl2/NrfF_N"/>
</dbReference>
<accession>A0A1N6ST88</accession>
<dbReference type="Proteomes" id="UP000185841">
    <property type="component" value="Unassembled WGS sequence"/>
</dbReference>
<dbReference type="CDD" id="cd16378">
    <property type="entry name" value="CcmH_N"/>
    <property type="match status" value="1"/>
</dbReference>
<dbReference type="GO" id="GO:0017004">
    <property type="term" value="P:cytochrome complex assembly"/>
    <property type="evidence" value="ECO:0007669"/>
    <property type="project" value="UniProtKB-KW"/>
</dbReference>
<evidence type="ECO:0000256" key="1">
    <source>
        <dbReference type="ARBA" id="ARBA00010342"/>
    </source>
</evidence>
<proteinExistence type="inferred from homology"/>
<dbReference type="RefSeq" id="WP_076426531.1">
    <property type="nucleotide sequence ID" value="NZ_FTMP01000004.1"/>
</dbReference>
<feature type="domain" description="CcmH/CycL/Ccl2/NrfF N-terminal" evidence="8">
    <location>
        <begin position="10"/>
        <end position="152"/>
    </location>
</feature>
<dbReference type="Gene3D" id="1.10.8.640">
    <property type="entry name" value="Cytochrome C biogenesis protein"/>
    <property type="match status" value="1"/>
</dbReference>
<comment type="similarity">
    <text evidence="1 7">Belongs to the CcmH/CycL/Ccl2/NrfF family.</text>
</comment>
<dbReference type="InterPro" id="IPR038297">
    <property type="entry name" value="CcmH/CycL/NrfF/Ccl2_sf"/>
</dbReference>
<dbReference type="GO" id="GO:0005886">
    <property type="term" value="C:plasma membrane"/>
    <property type="evidence" value="ECO:0007669"/>
    <property type="project" value="TreeGrafter"/>
</dbReference>
<evidence type="ECO:0000256" key="5">
    <source>
        <dbReference type="ARBA" id="ARBA00022748"/>
    </source>
</evidence>
<keyword evidence="2 7" id="KW-0349">Heme</keyword>
<reference evidence="9 10" key="1">
    <citation type="submission" date="2017-01" db="EMBL/GenBank/DDBJ databases">
        <authorList>
            <person name="Mah S.A."/>
            <person name="Swanson W.J."/>
            <person name="Moy G.W."/>
            <person name="Vacquier V.D."/>
        </authorList>
    </citation>
    <scope>NUCLEOTIDE SEQUENCE [LARGE SCALE GENOMIC DNA]</scope>
    <source>
        <strain evidence="9 10">RU36E</strain>
    </source>
</reference>
<gene>
    <name evidence="9" type="ORF">SAMN05878282_104130</name>
</gene>
<dbReference type="Pfam" id="PF03918">
    <property type="entry name" value="CcmH"/>
    <property type="match status" value="1"/>
</dbReference>
<keyword evidence="5" id="KW-0201">Cytochrome c-type biogenesis</keyword>
<protein>
    <recommendedName>
        <fullName evidence="7">Cytochrome c-type biogenesis protein</fullName>
    </recommendedName>
</protein>
<feature type="chain" id="PRO_5011022239" description="Cytochrome c-type biogenesis protein" evidence="7">
    <location>
        <begin position="21"/>
        <end position="160"/>
    </location>
</feature>
<keyword evidence="3 7" id="KW-0479">Metal-binding</keyword>
<organism evidence="9 10">
    <name type="scientific">Aquipseudomonas alcaligenes</name>
    <name type="common">Pseudomonas alcaligenes</name>
    <dbReference type="NCBI Taxonomy" id="43263"/>
    <lineage>
        <taxon>Bacteria</taxon>
        <taxon>Pseudomonadati</taxon>
        <taxon>Pseudomonadota</taxon>
        <taxon>Gammaproteobacteria</taxon>
        <taxon>Pseudomonadales</taxon>
        <taxon>Pseudomonadaceae</taxon>
        <taxon>Aquipseudomonas</taxon>
    </lineage>
</organism>
<dbReference type="PANTHER" id="PTHR47870">
    <property type="entry name" value="CYTOCHROME C-TYPE BIOGENESIS PROTEIN CCMH"/>
    <property type="match status" value="1"/>
</dbReference>